<comment type="caution">
    <text evidence="3">The sequence shown here is derived from an EMBL/GenBank/DDBJ whole genome shotgun (WGS) entry which is preliminary data.</text>
</comment>
<feature type="compositionally biased region" description="Pro residues" evidence="1">
    <location>
        <begin position="206"/>
        <end position="217"/>
    </location>
</feature>
<feature type="transmembrane region" description="Helical" evidence="2">
    <location>
        <begin position="12"/>
        <end position="36"/>
    </location>
</feature>
<evidence type="ECO:0000313" key="4">
    <source>
        <dbReference type="Proteomes" id="UP000184233"/>
    </source>
</evidence>
<accession>A0A1M3L1X9</accession>
<dbReference type="AlphaFoldDB" id="A0A1M3L1X9"/>
<keyword evidence="2" id="KW-1133">Transmembrane helix</keyword>
<evidence type="ECO:0000256" key="1">
    <source>
        <dbReference type="SAM" id="MobiDB-lite"/>
    </source>
</evidence>
<proteinExistence type="predicted"/>
<evidence type="ECO:0000256" key="2">
    <source>
        <dbReference type="SAM" id="Phobius"/>
    </source>
</evidence>
<keyword evidence="2" id="KW-0472">Membrane</keyword>
<keyword evidence="2" id="KW-0812">Transmembrane</keyword>
<name>A0A1M3L1X9_9BACT</name>
<sequence>MTPQPEHGKWTWGRWVFIVSIAIALVYIVFAVRLFLKDAQMSLGSIDQLGTQRFAEMVVNQKAYVPPADTVLTPTQIAFAIIVTRTYDSLIAASSPPVQRRTVLSDLFNRYVMSVTEFRWITERVDETLQYLMLQDAKFDDDVHTTLSAVDLRTVHELYNAQPATRPKSIPPMLQRNAERLRTAGPLLFKGLDIRRKEWRRARPASDPPPPVPPVPRIVPRRFMESL</sequence>
<reference evidence="3 4" key="1">
    <citation type="submission" date="2016-09" db="EMBL/GenBank/DDBJ databases">
        <title>Genome-resolved meta-omics ties microbial dynamics to process performance in biotechnology for thiocyanate degradation.</title>
        <authorList>
            <person name="Kantor R.S."/>
            <person name="Huddy R.J."/>
            <person name="Iyer R."/>
            <person name="Thomas B.C."/>
            <person name="Brown C.T."/>
            <person name="Anantharaman K."/>
            <person name="Tringe S."/>
            <person name="Hettich R.L."/>
            <person name="Harrison S.T."/>
            <person name="Banfield J.F."/>
        </authorList>
    </citation>
    <scope>NUCLEOTIDE SEQUENCE [LARGE SCALE GENOMIC DNA]</scope>
    <source>
        <strain evidence="3">59-99</strain>
    </source>
</reference>
<feature type="region of interest" description="Disordered" evidence="1">
    <location>
        <begin position="200"/>
        <end position="219"/>
    </location>
</feature>
<organism evidence="3 4">
    <name type="scientific">Candidatus Kapaibacterium thiocyanatum</name>
    <dbReference type="NCBI Taxonomy" id="1895771"/>
    <lineage>
        <taxon>Bacteria</taxon>
        <taxon>Pseudomonadati</taxon>
        <taxon>Candidatus Kapaibacteriota</taxon>
        <taxon>Candidatus Kapaibacteriia</taxon>
        <taxon>Candidatus Kapaibacteriales</taxon>
        <taxon>Candidatus Kapaibacteriaceae</taxon>
        <taxon>Candidatus Kapaibacterium</taxon>
    </lineage>
</organism>
<gene>
    <name evidence="3" type="ORF">BGO89_02070</name>
</gene>
<protein>
    <submittedName>
        <fullName evidence="3">Uncharacterized protein</fullName>
    </submittedName>
</protein>
<dbReference type="STRING" id="1895771.BGO89_02070"/>
<dbReference type="Proteomes" id="UP000184233">
    <property type="component" value="Unassembled WGS sequence"/>
</dbReference>
<dbReference type="EMBL" id="MKVH01000013">
    <property type="protein sequence ID" value="OJX59228.1"/>
    <property type="molecule type" value="Genomic_DNA"/>
</dbReference>
<evidence type="ECO:0000313" key="3">
    <source>
        <dbReference type="EMBL" id="OJX59228.1"/>
    </source>
</evidence>